<evidence type="ECO:0000313" key="9">
    <source>
        <dbReference type="Proteomes" id="UP000252182"/>
    </source>
</evidence>
<dbReference type="AlphaFoldDB" id="A0A345D9N0"/>
<keyword evidence="9" id="KW-1185">Reference proteome</keyword>
<comment type="function">
    <text evidence="5">Required for the activity of the bacterial periplasmic transport system of putrescine.</text>
</comment>
<dbReference type="PRINTS" id="PR00909">
    <property type="entry name" value="SPERMDNBNDNG"/>
</dbReference>
<reference evidence="9" key="1">
    <citation type="submission" date="2018-07" db="EMBL/GenBank/DDBJ databases">
        <authorList>
            <person name="Kim H."/>
        </authorList>
    </citation>
    <scope>NUCLEOTIDE SEQUENCE [LARGE SCALE GENOMIC DNA]</scope>
    <source>
        <strain evidence="9">F02</strain>
    </source>
</reference>
<keyword evidence="2 5" id="KW-0813">Transport</keyword>
<dbReference type="PIRSF" id="PIRSF019574">
    <property type="entry name" value="Periplasmic_polyamine_BP"/>
    <property type="match status" value="1"/>
</dbReference>
<dbReference type="PANTHER" id="PTHR30222:SF12">
    <property type="entry name" value="NORSPERMIDINE SENSOR"/>
    <property type="match status" value="1"/>
</dbReference>
<dbReference type="Pfam" id="PF13416">
    <property type="entry name" value="SBP_bac_8"/>
    <property type="match status" value="1"/>
</dbReference>
<evidence type="ECO:0000256" key="2">
    <source>
        <dbReference type="ARBA" id="ARBA00022448"/>
    </source>
</evidence>
<proteinExistence type="inferred from homology"/>
<dbReference type="KEGG" id="hyf:DTO96_100787"/>
<feature type="chain" id="PRO_5016871974" description="Putrescine-binding periplasmic protein" evidence="7">
    <location>
        <begin position="21"/>
        <end position="390"/>
    </location>
</feature>
<evidence type="ECO:0000256" key="4">
    <source>
        <dbReference type="ARBA" id="ARBA00022764"/>
    </source>
</evidence>
<evidence type="ECO:0000256" key="5">
    <source>
        <dbReference type="PIRNR" id="PIRNR019574"/>
    </source>
</evidence>
<evidence type="ECO:0000256" key="3">
    <source>
        <dbReference type="ARBA" id="ARBA00022729"/>
    </source>
</evidence>
<protein>
    <recommendedName>
        <fullName evidence="5">Putrescine-binding periplasmic protein</fullName>
    </recommendedName>
</protein>
<gene>
    <name evidence="8" type="primary">potF</name>
    <name evidence="8" type="ORF">DTO96_100787</name>
</gene>
<dbReference type="PROSITE" id="PS51257">
    <property type="entry name" value="PROKAR_LIPOPROTEIN"/>
    <property type="match status" value="1"/>
</dbReference>
<feature type="signal peptide" evidence="7">
    <location>
        <begin position="1"/>
        <end position="20"/>
    </location>
</feature>
<dbReference type="Gene3D" id="3.40.190.10">
    <property type="entry name" value="Periplasmic binding protein-like II"/>
    <property type="match status" value="2"/>
</dbReference>
<sequence>MNTTTIRHFGLSLFAGLVMAACGGSDPKPADKPAASEPAKTETVAAAPAKLTGAVNVYNWVEYIPENMKANFEKATGLKVNYDTFDTDETLNAKIIAGNSGYDVVVPGAAWAEQQIKQGKYLKLDKSKIPNYKNLDPALMAQVAKMDPNNDYLVPWAWGFTGVGINEEKVKKALGKDTPLPENPFDLVFKPEYADKLKSCGIFMLDSPTEVMPAALQYLGKDASSTTLSDYDAALEMLKKIRPDVRKFGDSSVINEVADGNFCAFLAWSGDINTAAKRAGSNNIKMLLGHGGIVFFDTMAIPADAKNIDNAYAWINNSLDPKIGSVITNELGYATANKAALEFVDKDMADNKTIFLTPEILAQMAPRRLPGTQEAAKAVNDTFRKFKTGK</sequence>
<keyword evidence="3 7" id="KW-0732">Signal</keyword>
<dbReference type="InterPro" id="IPR001188">
    <property type="entry name" value="Sperm_putr-bd"/>
</dbReference>
<dbReference type="GO" id="GO:0042597">
    <property type="term" value="C:periplasmic space"/>
    <property type="evidence" value="ECO:0007669"/>
    <property type="project" value="UniProtKB-SubCell"/>
</dbReference>
<dbReference type="SUPFAM" id="SSF53850">
    <property type="entry name" value="Periplasmic binding protein-like II"/>
    <property type="match status" value="1"/>
</dbReference>
<keyword evidence="4 5" id="KW-0574">Periplasm</keyword>
<dbReference type="RefSeq" id="WP_225972553.1">
    <property type="nucleotide sequence ID" value="NZ_CP031124.1"/>
</dbReference>
<evidence type="ECO:0000256" key="7">
    <source>
        <dbReference type="SAM" id="SignalP"/>
    </source>
</evidence>
<dbReference type="Proteomes" id="UP000252182">
    <property type="component" value="Chromosome"/>
</dbReference>
<dbReference type="GO" id="GO:0015846">
    <property type="term" value="P:polyamine transport"/>
    <property type="evidence" value="ECO:0007669"/>
    <property type="project" value="InterPro"/>
</dbReference>
<dbReference type="EMBL" id="CP031124">
    <property type="protein sequence ID" value="AXF85068.1"/>
    <property type="molecule type" value="Genomic_DNA"/>
</dbReference>
<comment type="similarity">
    <text evidence="5">Belongs to the bacterial solute-binding protein PotD/PotF family.</text>
</comment>
<dbReference type="GO" id="GO:0019808">
    <property type="term" value="F:polyamine binding"/>
    <property type="evidence" value="ECO:0007669"/>
    <property type="project" value="InterPro"/>
</dbReference>
<dbReference type="InterPro" id="IPR006059">
    <property type="entry name" value="SBP"/>
</dbReference>
<name>A0A345D9N0_9BURK</name>
<evidence type="ECO:0000313" key="8">
    <source>
        <dbReference type="EMBL" id="AXF85068.1"/>
    </source>
</evidence>
<organism evidence="8 9">
    <name type="scientific">Ephemeroptericola cinctiostellae</name>
    <dbReference type="NCBI Taxonomy" id="2268024"/>
    <lineage>
        <taxon>Bacteria</taxon>
        <taxon>Pseudomonadati</taxon>
        <taxon>Pseudomonadota</taxon>
        <taxon>Betaproteobacteria</taxon>
        <taxon>Burkholderiales</taxon>
        <taxon>Burkholderiaceae</taxon>
        <taxon>Ephemeroptericola</taxon>
    </lineage>
</organism>
<accession>A0A345D9N0</accession>
<comment type="subcellular location">
    <subcellularLocation>
        <location evidence="1 5">Periplasm</location>
    </subcellularLocation>
</comment>
<evidence type="ECO:0000256" key="6">
    <source>
        <dbReference type="PIRSR" id="PIRSR019574-1"/>
    </source>
</evidence>
<feature type="binding site" evidence="6">
    <location>
        <position position="62"/>
    </location>
    <ligand>
        <name>spermidine</name>
        <dbReference type="ChEBI" id="CHEBI:57834"/>
    </ligand>
</feature>
<evidence type="ECO:0000256" key="1">
    <source>
        <dbReference type="ARBA" id="ARBA00004418"/>
    </source>
</evidence>
<dbReference type="PANTHER" id="PTHR30222">
    <property type="entry name" value="SPERMIDINE/PUTRESCINE-BINDING PERIPLASMIC PROTEIN"/>
    <property type="match status" value="1"/>
</dbReference>